<feature type="compositionally biased region" description="Polar residues" evidence="1">
    <location>
        <begin position="124"/>
        <end position="140"/>
    </location>
</feature>
<dbReference type="PATRIC" id="fig|1254432.3.peg.9803"/>
<dbReference type="EMBL" id="CP003969">
    <property type="protein sequence ID" value="AGP40729.1"/>
    <property type="molecule type" value="Genomic_DNA"/>
</dbReference>
<protein>
    <submittedName>
        <fullName evidence="2">Uncharacterized protein</fullName>
    </submittedName>
</protein>
<organism evidence="2 3">
    <name type="scientific">Sorangium cellulosum So0157-2</name>
    <dbReference type="NCBI Taxonomy" id="1254432"/>
    <lineage>
        <taxon>Bacteria</taxon>
        <taxon>Pseudomonadati</taxon>
        <taxon>Myxococcota</taxon>
        <taxon>Polyangia</taxon>
        <taxon>Polyangiales</taxon>
        <taxon>Polyangiaceae</taxon>
        <taxon>Sorangium</taxon>
    </lineage>
</organism>
<dbReference type="HOGENOM" id="CLU_1833911_0_0_7"/>
<accession>S4Y793</accession>
<dbReference type="Proteomes" id="UP000014803">
    <property type="component" value="Chromosome"/>
</dbReference>
<gene>
    <name evidence="2" type="ORF">SCE1572_43345</name>
</gene>
<dbReference type="KEGG" id="scu:SCE1572_43345"/>
<feature type="region of interest" description="Disordered" evidence="1">
    <location>
        <begin position="54"/>
        <end position="140"/>
    </location>
</feature>
<sequence length="140" mass="14247">MTAQTLLLTPWMVPHKVIPWQTAVTMSFLGKVEIIEEYDDVIRSPSLSIKAPAVAEPSLPPAPPAGEPPLPPAPAVVEPPLPAVEPPLPAVEPPPGGPPSSSTPAPLVVPLPSPSVGALPSSPMQPDSTEAMNVAASATA</sequence>
<dbReference type="STRING" id="1254432.SCE1572_43345"/>
<dbReference type="AlphaFoldDB" id="S4Y793"/>
<feature type="compositionally biased region" description="Pro residues" evidence="1">
    <location>
        <begin position="58"/>
        <end position="98"/>
    </location>
</feature>
<dbReference type="RefSeq" id="WP_020740523.1">
    <property type="nucleotide sequence ID" value="NC_021658.1"/>
</dbReference>
<evidence type="ECO:0000256" key="1">
    <source>
        <dbReference type="SAM" id="MobiDB-lite"/>
    </source>
</evidence>
<evidence type="ECO:0000313" key="3">
    <source>
        <dbReference type="Proteomes" id="UP000014803"/>
    </source>
</evidence>
<dbReference type="eggNOG" id="COG1403">
    <property type="taxonomic scope" value="Bacteria"/>
</dbReference>
<reference evidence="2 3" key="1">
    <citation type="journal article" date="2013" name="Sci. Rep.">
        <title>Extraordinary expansion of a Sorangium cellulosum genome from an alkaline milieu.</title>
        <authorList>
            <person name="Han K."/>
            <person name="Li Z.F."/>
            <person name="Peng R."/>
            <person name="Zhu L.P."/>
            <person name="Zhou T."/>
            <person name="Wang L.G."/>
            <person name="Li S.G."/>
            <person name="Zhang X.B."/>
            <person name="Hu W."/>
            <person name="Wu Z.H."/>
            <person name="Qin N."/>
            <person name="Li Y.Z."/>
        </authorList>
    </citation>
    <scope>NUCLEOTIDE SEQUENCE [LARGE SCALE GENOMIC DNA]</scope>
    <source>
        <strain evidence="2 3">So0157-2</strain>
    </source>
</reference>
<evidence type="ECO:0000313" key="2">
    <source>
        <dbReference type="EMBL" id="AGP40729.1"/>
    </source>
</evidence>
<proteinExistence type="predicted"/>
<name>S4Y793_SORCE</name>